<dbReference type="Proteomes" id="UP000267821">
    <property type="component" value="Unassembled WGS sequence"/>
</dbReference>
<feature type="region of interest" description="Disordered" evidence="1">
    <location>
        <begin position="189"/>
        <end position="271"/>
    </location>
</feature>
<dbReference type="OrthoDB" id="10390141at2759"/>
<feature type="compositionally biased region" description="Low complexity" evidence="1">
    <location>
        <begin position="219"/>
        <end position="254"/>
    </location>
</feature>
<dbReference type="AlphaFoldDB" id="A0A3N4LMD0"/>
<reference evidence="2 3" key="1">
    <citation type="journal article" date="2018" name="Nat. Ecol. Evol.">
        <title>Pezizomycetes genomes reveal the molecular basis of ectomycorrhizal truffle lifestyle.</title>
        <authorList>
            <person name="Murat C."/>
            <person name="Payen T."/>
            <person name="Noel B."/>
            <person name="Kuo A."/>
            <person name="Morin E."/>
            <person name="Chen J."/>
            <person name="Kohler A."/>
            <person name="Krizsan K."/>
            <person name="Balestrini R."/>
            <person name="Da Silva C."/>
            <person name="Montanini B."/>
            <person name="Hainaut M."/>
            <person name="Levati E."/>
            <person name="Barry K.W."/>
            <person name="Belfiori B."/>
            <person name="Cichocki N."/>
            <person name="Clum A."/>
            <person name="Dockter R.B."/>
            <person name="Fauchery L."/>
            <person name="Guy J."/>
            <person name="Iotti M."/>
            <person name="Le Tacon F."/>
            <person name="Lindquist E.A."/>
            <person name="Lipzen A."/>
            <person name="Malagnac F."/>
            <person name="Mello A."/>
            <person name="Molinier V."/>
            <person name="Miyauchi S."/>
            <person name="Poulain J."/>
            <person name="Riccioni C."/>
            <person name="Rubini A."/>
            <person name="Sitrit Y."/>
            <person name="Splivallo R."/>
            <person name="Traeger S."/>
            <person name="Wang M."/>
            <person name="Zifcakova L."/>
            <person name="Wipf D."/>
            <person name="Zambonelli A."/>
            <person name="Paolocci F."/>
            <person name="Nowrousian M."/>
            <person name="Ottonello S."/>
            <person name="Baldrian P."/>
            <person name="Spatafora J.W."/>
            <person name="Henrissat B."/>
            <person name="Nagy L.G."/>
            <person name="Aury J.M."/>
            <person name="Wincker P."/>
            <person name="Grigoriev I.V."/>
            <person name="Bonfante P."/>
            <person name="Martin F.M."/>
        </authorList>
    </citation>
    <scope>NUCLEOTIDE SEQUENCE [LARGE SCALE GENOMIC DNA]</scope>
    <source>
        <strain evidence="2 3">ATCC MYA-4762</strain>
    </source>
</reference>
<dbReference type="InParanoid" id="A0A3N4LMD0"/>
<dbReference type="EMBL" id="ML121543">
    <property type="protein sequence ID" value="RPB24087.1"/>
    <property type="molecule type" value="Genomic_DNA"/>
</dbReference>
<organism evidence="2 3">
    <name type="scientific">Terfezia boudieri ATCC MYA-4762</name>
    <dbReference type="NCBI Taxonomy" id="1051890"/>
    <lineage>
        <taxon>Eukaryota</taxon>
        <taxon>Fungi</taxon>
        <taxon>Dikarya</taxon>
        <taxon>Ascomycota</taxon>
        <taxon>Pezizomycotina</taxon>
        <taxon>Pezizomycetes</taxon>
        <taxon>Pezizales</taxon>
        <taxon>Pezizaceae</taxon>
        <taxon>Terfezia</taxon>
    </lineage>
</organism>
<name>A0A3N4LMD0_9PEZI</name>
<proteinExistence type="predicted"/>
<evidence type="ECO:0000313" key="2">
    <source>
        <dbReference type="EMBL" id="RPB24087.1"/>
    </source>
</evidence>
<sequence length="323" mass="35769">MSSTSKFEVYTTTQGIGGHPNTHTEPWLQPHEFHSYIPALSAEETRIVDEVLAYGAPVHRVTEDMERLFLTPSKRRVDPSSPEEAFAARKKCHKKPELVQHLAVLQDPNDENYMSFGRRASQIPISTIPSYGGPVRAPLAELPSHEFAEFAVRSRRSPEEFLTTHTQTTLPTSLVHWQHPRAAALDVQRTPPARSSNLGHQLSLATPPAQSTQARLPVTPSTTNSSQSSSSVCSSCGSTYTGVPSSSSSQGSKSSRLRKELDRNVRTMEGLAAKGRRLRDIIPSMAESSGAPKAKTEVEKWLEKEMAIQEQKGHERRTLREEL</sequence>
<keyword evidence="3" id="KW-1185">Reference proteome</keyword>
<protein>
    <submittedName>
        <fullName evidence="2">Uncharacterized protein</fullName>
    </submittedName>
</protein>
<evidence type="ECO:0000256" key="1">
    <source>
        <dbReference type="SAM" id="MobiDB-lite"/>
    </source>
</evidence>
<feature type="compositionally biased region" description="Polar residues" evidence="1">
    <location>
        <begin position="193"/>
        <end position="214"/>
    </location>
</feature>
<accession>A0A3N4LMD0</accession>
<evidence type="ECO:0000313" key="3">
    <source>
        <dbReference type="Proteomes" id="UP000267821"/>
    </source>
</evidence>
<feature type="compositionally biased region" description="Basic and acidic residues" evidence="1">
    <location>
        <begin position="257"/>
        <end position="266"/>
    </location>
</feature>
<gene>
    <name evidence="2" type="ORF">L211DRAFT_849231</name>
</gene>